<dbReference type="RefSeq" id="WP_211288475.1">
    <property type="nucleotide sequence ID" value="NZ_PDJE01000001.1"/>
</dbReference>
<comment type="caution">
    <text evidence="1">The sequence shown here is derived from an EMBL/GenBank/DDBJ whole genome shotgun (WGS) entry which is preliminary data.</text>
</comment>
<organism evidence="1 2">
    <name type="scientific">Paramicrobacterium agarici</name>
    <dbReference type="NCBI Taxonomy" id="630514"/>
    <lineage>
        <taxon>Bacteria</taxon>
        <taxon>Bacillati</taxon>
        <taxon>Actinomycetota</taxon>
        <taxon>Actinomycetes</taxon>
        <taxon>Micrococcales</taxon>
        <taxon>Microbacteriaceae</taxon>
        <taxon>Paramicrobacterium</taxon>
    </lineage>
</organism>
<dbReference type="Proteomes" id="UP000221369">
    <property type="component" value="Unassembled WGS sequence"/>
</dbReference>
<dbReference type="AlphaFoldDB" id="A0A2A9E1E5"/>
<evidence type="ECO:0000313" key="2">
    <source>
        <dbReference type="Proteomes" id="UP000221369"/>
    </source>
</evidence>
<dbReference type="EMBL" id="PDJE01000001">
    <property type="protein sequence ID" value="PFG32010.1"/>
    <property type="molecule type" value="Genomic_DNA"/>
</dbReference>
<gene>
    <name evidence="1" type="ORF">ATJ78_2994</name>
</gene>
<dbReference type="InterPro" id="IPR011200">
    <property type="entry name" value="UCP012608"/>
</dbReference>
<protein>
    <submittedName>
        <fullName evidence="1">Uncharacterized protein DUF2332</fullName>
    </submittedName>
</protein>
<proteinExistence type="predicted"/>
<keyword evidence="2" id="KW-1185">Reference proteome</keyword>
<evidence type="ECO:0000313" key="1">
    <source>
        <dbReference type="EMBL" id="PFG32010.1"/>
    </source>
</evidence>
<reference evidence="1 2" key="1">
    <citation type="submission" date="2017-10" db="EMBL/GenBank/DDBJ databases">
        <title>Sequencing the genomes of 1000 actinobacteria strains.</title>
        <authorList>
            <person name="Klenk H.-P."/>
        </authorList>
    </citation>
    <scope>NUCLEOTIDE SEQUENCE [LARGE SCALE GENOMIC DNA]</scope>
    <source>
        <strain evidence="1 2">DSM 21798</strain>
    </source>
</reference>
<name>A0A2A9E1E5_9MICO</name>
<dbReference type="Pfam" id="PF10094">
    <property type="entry name" value="DUF2332"/>
    <property type="match status" value="1"/>
</dbReference>
<sequence length="328" mass="36233">MRPLDVDNRMDVAARFADFAHHEAYGNSERYDNWCQAIAADHEVCGLIADLPAHKQQPNLVLAATRYLGVPEAPPEVFLAWLREHWNDVRREVLARSTQTNEAGRTAVILPLLAQLDGPIALIEVGASAGLCLYPDRYSHVYDDAVRIDPPAGPSTVVTRCATTGGVPLPQQVPEIVSRFGVDLNPLDVSDPDDMRWLHALIWPGQNDRDERLDAAAAIARAEPPTLVRGDLNEQIESIVDAVPAGVTPVVQHTAVLAYLDAAGRDRFYGQMARLGARWISFEGRGVFPQIDRTIPGRRQRDDNRFVLALDGQAQAFAAPHGQRMHWL</sequence>
<accession>A0A2A9E1E5</accession>